<dbReference type="PANTHER" id="PTHR32263">
    <property type="entry name" value="INACTIVE POLY [ADP-RIBOSE] POLYMERASE SRO4-RELATED"/>
    <property type="match status" value="1"/>
</dbReference>
<dbReference type="InterPro" id="IPR057823">
    <property type="entry name" value="WWE_RCD1"/>
</dbReference>
<dbReference type="GO" id="GO:0005634">
    <property type="term" value="C:nucleus"/>
    <property type="evidence" value="ECO:0007669"/>
    <property type="project" value="UniProtKB-SubCell"/>
</dbReference>
<evidence type="ECO:0000256" key="1">
    <source>
        <dbReference type="ARBA" id="ARBA00004123"/>
    </source>
</evidence>
<evidence type="ECO:0000256" key="2">
    <source>
        <dbReference type="ARBA" id="ARBA00022473"/>
    </source>
</evidence>
<keyword evidence="2" id="KW-0217">Developmental protein</keyword>
<dbReference type="Gene3D" id="3.90.228.10">
    <property type="match status" value="1"/>
</dbReference>
<dbReference type="PROSITE" id="PS51879">
    <property type="entry name" value="RST"/>
    <property type="match status" value="1"/>
</dbReference>
<dbReference type="AlphaFoldDB" id="A0A498HW81"/>
<feature type="region of interest" description="Disordered" evidence="5">
    <location>
        <begin position="552"/>
        <end position="571"/>
    </location>
</feature>
<dbReference type="Proteomes" id="UP000290289">
    <property type="component" value="Chromosome 15"/>
</dbReference>
<dbReference type="Pfam" id="PF23467">
    <property type="entry name" value="WWE_5"/>
    <property type="match status" value="1"/>
</dbReference>
<dbReference type="STRING" id="3750.A0A498HW81"/>
<dbReference type="PROSITE" id="PS51059">
    <property type="entry name" value="PARP_CATALYTIC"/>
    <property type="match status" value="1"/>
</dbReference>
<evidence type="ECO:0008006" key="10">
    <source>
        <dbReference type="Google" id="ProtNLM"/>
    </source>
</evidence>
<accession>A0A498HW81</accession>
<dbReference type="GO" id="GO:0003950">
    <property type="term" value="F:NAD+ poly-ADP-ribosyltransferase activity"/>
    <property type="evidence" value="ECO:0007669"/>
    <property type="project" value="InterPro"/>
</dbReference>
<proteinExistence type="predicted"/>
<evidence type="ECO:0000259" key="6">
    <source>
        <dbReference type="PROSITE" id="PS51059"/>
    </source>
</evidence>
<feature type="domain" description="PARP catalytic" evidence="6">
    <location>
        <begin position="178"/>
        <end position="399"/>
    </location>
</feature>
<sequence length="571" mass="62379">MASSAAPTPTPKKIVQSVTVRVPQGMLSPSSSSASSKNFCNRPSNRMHYPSNFKRSAAPARVMFFQNDSWNDLPTPIVEFLRSGFAERKAVVSVEIEGSTVLFDFVRMLQIDLGAGSQRSIAWIDVNARPFFPRAFVSEDLVDGSDSPKVQINKRINVSGRVLGKRQTEERPMDEDEVTSSIRPRSSEWPNVRLVGEAERVCTVCSNLFLAGMKKVDLAAAVTAVHQCVRDGPLDKARLEVFQKQIEITTAARGSANVIYAWCGVSGNDVKGILTDGFGAPSKVSGPQSHGVGLHLSHLSVPFLSAGQSERDDNGEKYAILCRVILGNVEKIEAGSKQCYPSGVEFDNGADDPKNPKWYVIWSTNMNRHVLPECVVSYKSNYVPAQSVRRAYPVDMLISKIKSYLPPSKVQELSSLVCELKGGKLARDDFVKQCRSVTGEQLMASALNDLRLQKQVTPFSYEAGIEVETERVHQSDFGCLTWMAESVLSLCSDVATGVAWFCGSINVDYIRGRRETSAVPQLLSCAHVLERLTGPNPNLFVHLGETDFAAGGGNLSSESSDPNPVDFECAA</sequence>
<keyword evidence="9" id="KW-1185">Reference proteome</keyword>
<dbReference type="PANTHER" id="PTHR32263:SF19">
    <property type="entry name" value="OS03G0230300 PROTEIN"/>
    <property type="match status" value="1"/>
</dbReference>
<keyword evidence="4" id="KW-0539">Nucleus</keyword>
<dbReference type="Pfam" id="PF12174">
    <property type="entry name" value="RST"/>
    <property type="match status" value="1"/>
</dbReference>
<name>A0A498HW81_MALDO</name>
<dbReference type="InterPro" id="IPR012317">
    <property type="entry name" value="Poly(ADP-ribose)pol_cat_dom"/>
</dbReference>
<dbReference type="InterPro" id="IPR022003">
    <property type="entry name" value="RST"/>
</dbReference>
<evidence type="ECO:0000256" key="3">
    <source>
        <dbReference type="ARBA" id="ARBA00023016"/>
    </source>
</evidence>
<evidence type="ECO:0000313" key="8">
    <source>
        <dbReference type="EMBL" id="RXH73795.1"/>
    </source>
</evidence>
<keyword evidence="3" id="KW-0346">Stress response</keyword>
<evidence type="ECO:0000259" key="7">
    <source>
        <dbReference type="PROSITE" id="PS51879"/>
    </source>
</evidence>
<reference evidence="8 9" key="1">
    <citation type="submission" date="2018-10" db="EMBL/GenBank/DDBJ databases">
        <title>A high-quality apple genome assembly.</title>
        <authorList>
            <person name="Hu J."/>
        </authorList>
    </citation>
    <scope>NUCLEOTIDE SEQUENCE [LARGE SCALE GENOMIC DNA]</scope>
    <source>
        <strain evidence="9">cv. HFTH1</strain>
        <tissue evidence="8">Young leaf</tissue>
    </source>
</reference>
<gene>
    <name evidence="8" type="ORF">DVH24_016617</name>
</gene>
<feature type="domain" description="RST" evidence="7">
    <location>
        <begin position="385"/>
        <end position="456"/>
    </location>
</feature>
<dbReference type="SUPFAM" id="SSF56399">
    <property type="entry name" value="ADP-ribosylation"/>
    <property type="match status" value="1"/>
</dbReference>
<dbReference type="InterPro" id="IPR044964">
    <property type="entry name" value="RCD1/SRO1-5"/>
</dbReference>
<comment type="caution">
    <text evidence="8">The sequence shown here is derived from an EMBL/GenBank/DDBJ whole genome shotgun (WGS) entry which is preliminary data.</text>
</comment>
<evidence type="ECO:0000313" key="9">
    <source>
        <dbReference type="Proteomes" id="UP000290289"/>
    </source>
</evidence>
<dbReference type="EMBL" id="RDQH01000341">
    <property type="protein sequence ID" value="RXH73795.1"/>
    <property type="molecule type" value="Genomic_DNA"/>
</dbReference>
<evidence type="ECO:0000256" key="4">
    <source>
        <dbReference type="ARBA" id="ARBA00023242"/>
    </source>
</evidence>
<comment type="subcellular location">
    <subcellularLocation>
        <location evidence="1">Nucleus</location>
    </subcellularLocation>
</comment>
<evidence type="ECO:0000256" key="5">
    <source>
        <dbReference type="SAM" id="MobiDB-lite"/>
    </source>
</evidence>
<organism evidence="8 9">
    <name type="scientific">Malus domestica</name>
    <name type="common">Apple</name>
    <name type="synonym">Pyrus malus</name>
    <dbReference type="NCBI Taxonomy" id="3750"/>
    <lineage>
        <taxon>Eukaryota</taxon>
        <taxon>Viridiplantae</taxon>
        <taxon>Streptophyta</taxon>
        <taxon>Embryophyta</taxon>
        <taxon>Tracheophyta</taxon>
        <taxon>Spermatophyta</taxon>
        <taxon>Magnoliopsida</taxon>
        <taxon>eudicotyledons</taxon>
        <taxon>Gunneridae</taxon>
        <taxon>Pentapetalae</taxon>
        <taxon>rosids</taxon>
        <taxon>fabids</taxon>
        <taxon>Rosales</taxon>
        <taxon>Rosaceae</taxon>
        <taxon>Amygdaloideae</taxon>
        <taxon>Maleae</taxon>
        <taxon>Malus</taxon>
    </lineage>
</organism>
<protein>
    <recommendedName>
        <fullName evidence="10">PARP</fullName>
    </recommendedName>
</protein>